<proteinExistence type="predicted"/>
<sequence>MQPKTKTHEAFEELNGYQGLTNPDSFKYLSWLHSGKNLVKTNAVDGYVLQGFANMVMGHADLAVANMKTAHLLKDDLASYNYAVALFNVGNSAESYQVCLDLIKKDPSNQMAVIVAIGNANRSLSIEMLERALALTDVDSEYIKSQSEKTMQFITATLECLQRIGLPKDKFVYMTGLLMKFLSSRYFGACHLDIGVSQTEAGNILSMDVYLYNVASDDCLRFDDEFLDVLIDDKNLDYNDYKDVMIHLVPAEYSDLEPA</sequence>
<dbReference type="AlphaFoldDB" id="A0A1N7G7M8"/>
<dbReference type="Proteomes" id="UP000187495">
    <property type="component" value="Unassembled WGS sequence"/>
</dbReference>
<accession>A0A1N7G7M8</accession>
<dbReference type="SUPFAM" id="SSF48452">
    <property type="entry name" value="TPR-like"/>
    <property type="match status" value="1"/>
</dbReference>
<organism evidence="1 2">
    <name type="scientific">Moraxella cuniculi DSM 21768</name>
    <dbReference type="NCBI Taxonomy" id="1122245"/>
    <lineage>
        <taxon>Bacteria</taxon>
        <taxon>Pseudomonadati</taxon>
        <taxon>Pseudomonadota</taxon>
        <taxon>Gammaproteobacteria</taxon>
        <taxon>Moraxellales</taxon>
        <taxon>Moraxellaceae</taxon>
        <taxon>Moraxella</taxon>
    </lineage>
</organism>
<evidence type="ECO:0000313" key="1">
    <source>
        <dbReference type="EMBL" id="SIS08494.1"/>
    </source>
</evidence>
<dbReference type="EMBL" id="FTNU01000024">
    <property type="protein sequence ID" value="SIS08494.1"/>
    <property type="molecule type" value="Genomic_DNA"/>
</dbReference>
<evidence type="ECO:0000313" key="2">
    <source>
        <dbReference type="Proteomes" id="UP000187495"/>
    </source>
</evidence>
<dbReference type="InterPro" id="IPR011990">
    <property type="entry name" value="TPR-like_helical_dom_sf"/>
</dbReference>
<gene>
    <name evidence="1" type="ORF">SAMN02745664_12441</name>
</gene>
<reference evidence="2" key="1">
    <citation type="submission" date="2017-01" db="EMBL/GenBank/DDBJ databases">
        <authorList>
            <person name="Varghese N."/>
            <person name="Submissions S."/>
        </authorList>
    </citation>
    <scope>NUCLEOTIDE SEQUENCE [LARGE SCALE GENOMIC DNA]</scope>
    <source>
        <strain evidence="2">DSM 21768</strain>
    </source>
</reference>
<evidence type="ECO:0008006" key="3">
    <source>
        <dbReference type="Google" id="ProtNLM"/>
    </source>
</evidence>
<protein>
    <recommendedName>
        <fullName evidence="3">Tetratricopeptide repeat-containing protein</fullName>
    </recommendedName>
</protein>
<name>A0A1N7G7M8_9GAMM</name>
<dbReference type="STRING" id="34061.B0189_08710"/>
<keyword evidence="2" id="KW-1185">Reference proteome</keyword>